<feature type="domain" description="Vitellogenin" evidence="7">
    <location>
        <begin position="56"/>
        <end position="665"/>
    </location>
</feature>
<evidence type="ECO:0000313" key="9">
    <source>
        <dbReference type="Proteomes" id="UP001626550"/>
    </source>
</evidence>
<protein>
    <recommendedName>
        <fullName evidence="7">Vitellogenin domain-containing protein</fullName>
    </recommendedName>
</protein>
<evidence type="ECO:0000256" key="5">
    <source>
        <dbReference type="PROSITE-ProRule" id="PRU00557"/>
    </source>
</evidence>
<evidence type="ECO:0000256" key="3">
    <source>
        <dbReference type="ARBA" id="ARBA00023157"/>
    </source>
</evidence>
<evidence type="ECO:0000256" key="6">
    <source>
        <dbReference type="SAM" id="SignalP"/>
    </source>
</evidence>
<keyword evidence="4" id="KW-0325">Glycoprotein</keyword>
<evidence type="ECO:0000256" key="1">
    <source>
        <dbReference type="ARBA" id="ARBA00022729"/>
    </source>
</evidence>
<dbReference type="InterPro" id="IPR050733">
    <property type="entry name" value="Vitellogenin/Apolipophorin"/>
</dbReference>
<sequence length="785" mass="87836">MRLISVILLSFCLFFQLEALPLLGSTAPCSTECSRKLFFLLTLSLLPTEKKDIINFEPGKTYVYTFKIATSNFGPDGDKEGQVLKASGKAEISAVSACEMSIRLKEVKLDDGSGKEHSTFKENLENGFTQFGYDNGVVTGFCPNFRETKISRNIKAAIISHLQISSRSLEKSQFISEKDVSGNCVVQYQPREETPKFVIFTKTKTLDGCSKRVKQMHRGARPMSSLPTIGKKFSALSSEQKCEVKLVKTGVPVTATCEETIVVSEAHWTNAEDRLSVRTISSVEHESERPNGPEQMTMPASQMMHQELFFDHQSDKPMYGQKLDKAYLDEIAKSKPSERMKLFQQLVNRVGGIEDVATVASSLDNVQQKQLFVDALVMAQSEPGMLWLLSDQGTKFVESDPYFHKAFRNIKSVTLKMVEVLPAFLDKMSNSEAALSVGALVNQYCMENSRCAEKESVQAVVSKLFAKIPSGCKAEKVQEVANALLAIGNLGLALSAQEVAKLKTCFMDKNQRQILATYALDALRFVTCSSQKDISVNMLDTSYPALTRIGLFHARLKCLNYDNKDELVKLIYQVKEETNSQFANFVINKLYNVLQNGDAKKPGLNSVLAALPDIRNIIYTYYMGRMMPVHQGSACYKNKMFSNQVSRVFSTHVVFGTFSPLPSFVSINMAKESLEENIDLLEIGMYSEHLPVLEKFFGISRPLPENKKPKTNILSVYVKSNGYAIMNAAEIDIVELPVRILNRLKQLKDRAVEYQPYHIHVPTVGGFGLDYKCSTRLLSNFENLQ</sequence>
<name>A0ABD2QFQ9_9PLAT</name>
<keyword evidence="1 6" id="KW-0732">Signal</keyword>
<dbReference type="InterPro" id="IPR015816">
    <property type="entry name" value="Vitellinogen_b-sht_N"/>
</dbReference>
<dbReference type="SMART" id="SM00638">
    <property type="entry name" value="LPD_N"/>
    <property type="match status" value="1"/>
</dbReference>
<dbReference type="SUPFAM" id="SSF48431">
    <property type="entry name" value="Lipovitellin-phosvitin complex, superhelical domain"/>
    <property type="match status" value="1"/>
</dbReference>
<organism evidence="8 9">
    <name type="scientific">Cichlidogyrus casuarinus</name>
    <dbReference type="NCBI Taxonomy" id="1844966"/>
    <lineage>
        <taxon>Eukaryota</taxon>
        <taxon>Metazoa</taxon>
        <taxon>Spiralia</taxon>
        <taxon>Lophotrochozoa</taxon>
        <taxon>Platyhelminthes</taxon>
        <taxon>Monogenea</taxon>
        <taxon>Monopisthocotylea</taxon>
        <taxon>Dactylogyridea</taxon>
        <taxon>Ancyrocephalidae</taxon>
        <taxon>Cichlidogyrus</taxon>
    </lineage>
</organism>
<dbReference type="SUPFAM" id="SSF56968">
    <property type="entry name" value="Lipovitellin-phosvitin complex, beta-sheet shell regions"/>
    <property type="match status" value="1"/>
</dbReference>
<dbReference type="AlphaFoldDB" id="A0ABD2QFQ9"/>
<keyword evidence="2" id="KW-0758">Storage protein</keyword>
<proteinExistence type="predicted"/>
<evidence type="ECO:0000256" key="4">
    <source>
        <dbReference type="ARBA" id="ARBA00023180"/>
    </source>
</evidence>
<gene>
    <name evidence="8" type="ORF">Ciccas_002987</name>
</gene>
<keyword evidence="9" id="KW-1185">Reference proteome</keyword>
<dbReference type="InterPro" id="IPR015819">
    <property type="entry name" value="Lipid_transp_b-sht_shell"/>
</dbReference>
<evidence type="ECO:0000313" key="8">
    <source>
        <dbReference type="EMBL" id="KAL3318349.1"/>
    </source>
</evidence>
<dbReference type="InterPro" id="IPR001747">
    <property type="entry name" value="Vitellogenin_N"/>
</dbReference>
<dbReference type="Pfam" id="PF01347">
    <property type="entry name" value="Vitellogenin_N"/>
    <property type="match status" value="1"/>
</dbReference>
<accession>A0ABD2QFQ9</accession>
<reference evidence="8 9" key="1">
    <citation type="submission" date="2024-11" db="EMBL/GenBank/DDBJ databases">
        <title>Adaptive evolution of stress response genes in parasites aligns with host niche diversity.</title>
        <authorList>
            <person name="Hahn C."/>
            <person name="Resl P."/>
        </authorList>
    </citation>
    <scope>NUCLEOTIDE SEQUENCE [LARGE SCALE GENOMIC DNA]</scope>
    <source>
        <strain evidence="8">EGGRZ-B1_66</strain>
        <tissue evidence="8">Body</tissue>
    </source>
</reference>
<feature type="chain" id="PRO_5044797254" description="Vitellogenin domain-containing protein" evidence="6">
    <location>
        <begin position="20"/>
        <end position="785"/>
    </location>
</feature>
<evidence type="ECO:0000256" key="2">
    <source>
        <dbReference type="ARBA" id="ARBA00022761"/>
    </source>
</evidence>
<keyword evidence="3" id="KW-1015">Disulfide bond</keyword>
<feature type="signal peptide" evidence="6">
    <location>
        <begin position="1"/>
        <end position="19"/>
    </location>
</feature>
<dbReference type="Gene3D" id="2.30.230.10">
    <property type="entry name" value="Lipovitellin, beta-sheet shell regions, chain A"/>
    <property type="match status" value="1"/>
</dbReference>
<dbReference type="InterPro" id="IPR011030">
    <property type="entry name" value="Lipovitellin_superhlx_dom"/>
</dbReference>
<dbReference type="Proteomes" id="UP001626550">
    <property type="component" value="Unassembled WGS sequence"/>
</dbReference>
<dbReference type="PANTHER" id="PTHR23345">
    <property type="entry name" value="VITELLOGENIN-RELATED"/>
    <property type="match status" value="1"/>
</dbReference>
<dbReference type="PANTHER" id="PTHR23345:SF15">
    <property type="entry name" value="VITELLOGENIN 1-RELATED"/>
    <property type="match status" value="1"/>
</dbReference>
<dbReference type="PROSITE" id="PS51211">
    <property type="entry name" value="VITELLOGENIN"/>
    <property type="match status" value="1"/>
</dbReference>
<evidence type="ECO:0000259" key="7">
    <source>
        <dbReference type="PROSITE" id="PS51211"/>
    </source>
</evidence>
<comment type="caution">
    <text evidence="8">The sequence shown here is derived from an EMBL/GenBank/DDBJ whole genome shotgun (WGS) entry which is preliminary data.</text>
</comment>
<dbReference type="Gene3D" id="1.25.10.20">
    <property type="entry name" value="Vitellinogen, superhelical"/>
    <property type="match status" value="1"/>
</dbReference>
<dbReference type="EMBL" id="JBJKFK010000255">
    <property type="protein sequence ID" value="KAL3318349.1"/>
    <property type="molecule type" value="Genomic_DNA"/>
</dbReference>
<comment type="caution">
    <text evidence="5">Lacks conserved residue(s) required for the propagation of feature annotation.</text>
</comment>